<evidence type="ECO:0000256" key="1">
    <source>
        <dbReference type="SAM" id="Phobius"/>
    </source>
</evidence>
<accession>F2KR08</accession>
<dbReference type="EMBL" id="CP002588">
    <property type="protein sequence ID" value="AEA47814.1"/>
    <property type="molecule type" value="Genomic_DNA"/>
</dbReference>
<dbReference type="STRING" id="693661.Arcve_1818"/>
<dbReference type="AlphaFoldDB" id="F2KR08"/>
<protein>
    <submittedName>
        <fullName evidence="2">Uncharacterized protein</fullName>
    </submittedName>
</protein>
<proteinExistence type="predicted"/>
<sequence>MDDDRSGDEILEKLKVIENKIDKSTNVTVNLTGFAIGVTYVFFAVGLYTNFFAEQTIRIIVEVIAMLLGITLLLTSSVNLSKCLPTSKRELRESRSKNLQKEININVEKRSETVDGGEQIKLVKIAGGYLTSFVLLFLGHSLIINEVVGRPSNACLGDDRSNNCTEI</sequence>
<dbReference type="HOGENOM" id="CLU_1590787_0_0_2"/>
<evidence type="ECO:0000313" key="3">
    <source>
        <dbReference type="Proteomes" id="UP000008136"/>
    </source>
</evidence>
<keyword evidence="1" id="KW-0812">Transmembrane</keyword>
<feature type="transmembrane region" description="Helical" evidence="1">
    <location>
        <begin position="59"/>
        <end position="80"/>
    </location>
</feature>
<dbReference type="GeneID" id="10394947"/>
<keyword evidence="1" id="KW-1133">Transmembrane helix</keyword>
<reference evidence="2 3" key="1">
    <citation type="submission" date="2011-03" db="EMBL/GenBank/DDBJ databases">
        <title>The complete genome of Archaeoglobus veneficus SNP6.</title>
        <authorList>
            <consortium name="US DOE Joint Genome Institute (JGI-PGF)"/>
            <person name="Lucas S."/>
            <person name="Copeland A."/>
            <person name="Lapidus A."/>
            <person name="Bruce D."/>
            <person name="Goodwin L."/>
            <person name="Pitluck S."/>
            <person name="Kyrpides N."/>
            <person name="Mavromatis K."/>
            <person name="Pagani I."/>
            <person name="Ivanova N."/>
            <person name="Mikhailova N."/>
            <person name="Lu M."/>
            <person name="Detter J.C."/>
            <person name="Tapia R."/>
            <person name="Han C."/>
            <person name="Land M."/>
            <person name="Hauser L."/>
            <person name="Markowitz V."/>
            <person name="Cheng J.-F."/>
            <person name="Hugenholtz P."/>
            <person name="Woyke T."/>
            <person name="Wu D."/>
            <person name="Spring S."/>
            <person name="Brambilla E."/>
            <person name="Klenk H.-P."/>
            <person name="Eisen J.A."/>
        </authorList>
    </citation>
    <scope>NUCLEOTIDE SEQUENCE [LARGE SCALE GENOMIC DNA]</scope>
    <source>
        <strain>SNP6</strain>
    </source>
</reference>
<dbReference type="KEGG" id="ave:Arcve_1818"/>
<gene>
    <name evidence="2" type="ordered locus">Arcve_1818</name>
</gene>
<evidence type="ECO:0000313" key="2">
    <source>
        <dbReference type="EMBL" id="AEA47814.1"/>
    </source>
</evidence>
<organism evidence="2 3">
    <name type="scientific">Archaeoglobus veneficus (strain DSM 11195 / SNP6)</name>
    <dbReference type="NCBI Taxonomy" id="693661"/>
    <lineage>
        <taxon>Archaea</taxon>
        <taxon>Methanobacteriati</taxon>
        <taxon>Methanobacteriota</taxon>
        <taxon>Archaeoglobi</taxon>
        <taxon>Archaeoglobales</taxon>
        <taxon>Archaeoglobaceae</taxon>
        <taxon>Archaeoglobus</taxon>
    </lineage>
</organism>
<dbReference type="Proteomes" id="UP000008136">
    <property type="component" value="Chromosome"/>
</dbReference>
<feature type="transmembrane region" description="Helical" evidence="1">
    <location>
        <begin position="31"/>
        <end position="52"/>
    </location>
</feature>
<keyword evidence="1" id="KW-0472">Membrane</keyword>
<name>F2KR08_ARCVS</name>
<dbReference type="RefSeq" id="WP_013684470.1">
    <property type="nucleotide sequence ID" value="NC_015320.1"/>
</dbReference>
<keyword evidence="3" id="KW-1185">Reference proteome</keyword>